<organism evidence="1 2">
    <name type="scientific">Rhizosphaericola mali</name>
    <dbReference type="NCBI Taxonomy" id="2545455"/>
    <lineage>
        <taxon>Bacteria</taxon>
        <taxon>Pseudomonadati</taxon>
        <taxon>Bacteroidota</taxon>
        <taxon>Chitinophagia</taxon>
        <taxon>Chitinophagales</taxon>
        <taxon>Chitinophagaceae</taxon>
        <taxon>Rhizosphaericola</taxon>
    </lineage>
</organism>
<dbReference type="InterPro" id="IPR018490">
    <property type="entry name" value="cNMP-bd_dom_sf"/>
</dbReference>
<evidence type="ECO:0000313" key="1">
    <source>
        <dbReference type="EMBL" id="QES90580.1"/>
    </source>
</evidence>
<evidence type="ECO:0000313" key="2">
    <source>
        <dbReference type="Proteomes" id="UP000292424"/>
    </source>
</evidence>
<dbReference type="RefSeq" id="WP_131331566.1">
    <property type="nucleotide sequence ID" value="NZ_CP044016.1"/>
</dbReference>
<dbReference type="InterPro" id="IPR014710">
    <property type="entry name" value="RmlC-like_jellyroll"/>
</dbReference>
<gene>
    <name evidence="1" type="ORF">E0W69_018600</name>
</gene>
<sequence length="212" mass="25440">MERRVSKKNTDDLKLRSTNIFVEFICKIIQPSNEELKEFIDNIQFLEAKKGDYLAAPGYIFQESFFVTKGFLRVFHKREKGDFTIEFAYKGRFSFDMSSHLQNVPTQFYYQAITDLEYISMSKSFVFDFLKKYDNWETLRRRIVETSYVANINRLFIFQTEDLLLRYKKFLELETDEIKNLPQIYIASYLGVKPQSLSRIKVKFHELYHSNK</sequence>
<dbReference type="SUPFAM" id="SSF51206">
    <property type="entry name" value="cAMP-binding domain-like"/>
    <property type="match status" value="1"/>
</dbReference>
<keyword evidence="2" id="KW-1185">Reference proteome</keyword>
<dbReference type="KEGG" id="arac:E0W69_018600"/>
<dbReference type="Proteomes" id="UP000292424">
    <property type="component" value="Chromosome"/>
</dbReference>
<dbReference type="Gene3D" id="2.60.120.10">
    <property type="entry name" value="Jelly Rolls"/>
    <property type="match status" value="1"/>
</dbReference>
<proteinExistence type="predicted"/>
<name>A0A5P2GA52_9BACT</name>
<protein>
    <submittedName>
        <fullName evidence="1">Crp/Fnr family transcriptional regulator</fullName>
    </submittedName>
</protein>
<reference evidence="1 2" key="1">
    <citation type="submission" date="2019-09" db="EMBL/GenBank/DDBJ databases">
        <title>Complete genome sequence of Arachidicoccus sp. B3-10 isolated from apple orchard soil.</title>
        <authorList>
            <person name="Kim H.S."/>
            <person name="Han K.-I."/>
            <person name="Suh M.K."/>
            <person name="Lee K.C."/>
            <person name="Eom M.K."/>
            <person name="Kim J.-S."/>
            <person name="Kang S.W."/>
            <person name="Sin Y."/>
            <person name="Lee J.-S."/>
        </authorList>
    </citation>
    <scope>NUCLEOTIDE SEQUENCE [LARGE SCALE GENOMIC DNA]</scope>
    <source>
        <strain evidence="1 2">B3-10</strain>
    </source>
</reference>
<accession>A0A5P2GA52</accession>
<dbReference type="AlphaFoldDB" id="A0A5P2GA52"/>
<dbReference type="OrthoDB" id="792939at2"/>
<dbReference type="EMBL" id="CP044016">
    <property type="protein sequence ID" value="QES90580.1"/>
    <property type="molecule type" value="Genomic_DNA"/>
</dbReference>